<dbReference type="KEGG" id="mbg:BN140_1916"/>
<dbReference type="GO" id="GO:0009099">
    <property type="term" value="P:L-valine biosynthetic process"/>
    <property type="evidence" value="ECO:0007669"/>
    <property type="project" value="UniProtKB-UniRule"/>
</dbReference>
<dbReference type="PANTHER" id="PTHR43661">
    <property type="entry name" value="D-XYLONATE DEHYDRATASE"/>
    <property type="match status" value="1"/>
</dbReference>
<dbReference type="PANTHER" id="PTHR43661:SF3">
    <property type="entry name" value="D-XYLONATE DEHYDRATASE YAGF-RELATED"/>
    <property type="match status" value="1"/>
</dbReference>
<dbReference type="Pfam" id="PF24877">
    <property type="entry name" value="ILV_EDD_C"/>
    <property type="match status" value="1"/>
</dbReference>
<keyword evidence="6 15" id="KW-0460">Magnesium</keyword>
<evidence type="ECO:0000259" key="16">
    <source>
        <dbReference type="Pfam" id="PF00920"/>
    </source>
</evidence>
<keyword evidence="8 15" id="KW-0411">Iron-sulfur</keyword>
<comment type="pathway">
    <text evidence="13 15">Amino-acid biosynthesis; L-isoleucine biosynthesis; L-isoleucine from 2-oxobutanoate: step 3/4.</text>
</comment>
<dbReference type="Proteomes" id="UP000009007">
    <property type="component" value="Chromosome I"/>
</dbReference>
<evidence type="ECO:0000313" key="19">
    <source>
        <dbReference type="Proteomes" id="UP000009007"/>
    </source>
</evidence>
<evidence type="ECO:0000256" key="4">
    <source>
        <dbReference type="ARBA" id="ARBA00022714"/>
    </source>
</evidence>
<dbReference type="HOGENOM" id="CLU_014271_4_2_2"/>
<evidence type="ECO:0000259" key="17">
    <source>
        <dbReference type="Pfam" id="PF24877"/>
    </source>
</evidence>
<dbReference type="PATRIC" id="fig|1201294.9.peg.2103"/>
<comment type="cofactor">
    <cofactor evidence="15">
        <name>[2Fe-2S] cluster</name>
        <dbReference type="ChEBI" id="CHEBI:190135"/>
    </cofactor>
    <text evidence="15">Binds 1 [2Fe-2S] cluster per subunit. This cluster acts as a Lewis acid cofactor.</text>
</comment>
<dbReference type="NCBIfam" id="NF002068">
    <property type="entry name" value="PRK00911.1"/>
    <property type="match status" value="1"/>
</dbReference>
<dbReference type="GO" id="GO:0004160">
    <property type="term" value="F:dihydroxy-acid dehydratase activity"/>
    <property type="evidence" value="ECO:0007669"/>
    <property type="project" value="UniProtKB-UniRule"/>
</dbReference>
<proteinExistence type="inferred from homology"/>
<sequence length="551" mass="58066">MRITMRSETVKIGYQRAPNRALLRSLGVTDREMDQPFIGIANAYTTIVPGHIHLRSLSQKVQEGVAAAGGVPFEFGTIGICDGIAMGHEGMRYSLPSRENIADAVELMVEAHRFDGLVCVGTCDKIVPGMLMAAVRCNIPTIVVTGGPMLPGYAAGRELSLIDVFEGVGRVAAGTMSEEELGELECAAMPGCGSCQGLYTANTMACVTEALGLSLPGCAAIPAVDAAKLRIARESGERAVDLVREGVRPRDIITETSLANAIRVDVALGGSTNTVLHLMAVAREAGVPLDLETFNTIGEETPHICHMQPGGPHSMLALYRAGGIPAVLAMLKRYLDDAPTVSGRSILEVARDARVADPDVIRTADAPISPAGGLKVVRGSLAPDGAVVKCAAVPEQMWRHQGPARVFDGEAAAMEAILHREIVEGDVVVIRYEGPRGGPGMPEMLSPTSALMGLGYARVALVTDGRFSGGTRGPCIGHVAPEAAVGGPIALVEDGDEIVIDLYAKSLDLSVDPETLEDRQRAWKPPVRRLAGVLARYARTVEQANLGAVQR</sequence>
<dbReference type="InterPro" id="IPR037237">
    <property type="entry name" value="IlvD/EDD_N"/>
</dbReference>
<dbReference type="STRING" id="1201294.BN140_1916"/>
<dbReference type="SUPFAM" id="SSF52016">
    <property type="entry name" value="LeuD/IlvD-like"/>
    <property type="match status" value="1"/>
</dbReference>
<comment type="cofactor">
    <cofactor evidence="1 15">
        <name>Mg(2+)</name>
        <dbReference type="ChEBI" id="CHEBI:18420"/>
    </cofactor>
</comment>
<evidence type="ECO:0000256" key="12">
    <source>
        <dbReference type="ARBA" id="ARBA00029436"/>
    </source>
</evidence>
<gene>
    <name evidence="15" type="primary">ilvD</name>
    <name evidence="18" type="ordered locus">BN140_1916</name>
</gene>
<comment type="subunit">
    <text evidence="15">Homodimer.</text>
</comment>
<keyword evidence="7 15" id="KW-0408">Iron</keyword>
<reference evidence="19" key="1">
    <citation type="journal article" date="2012" name="J. Bacteriol.">
        <title>Complete genome sequence of the hydrogenotrophic, methanogenic archaeon Methanoculleus bourgensis strain MS2T, isolated from a sewage sludge digester.</title>
        <authorList>
            <person name="Maus I."/>
            <person name="Wibberg D."/>
            <person name="Stantscheff R."/>
            <person name="Eikmeyer F.G."/>
            <person name="Seffner A."/>
            <person name="Boelter J."/>
            <person name="Szczepanowski R."/>
            <person name="Blom J."/>
            <person name="Jaenicke S."/>
            <person name="Konig H."/>
            <person name="Puhler A."/>
            <person name="Schluter A."/>
        </authorList>
    </citation>
    <scope>NUCLEOTIDE SEQUENCE [LARGE SCALE GENOMIC DNA]</scope>
    <source>
        <strain evidence="19">ATCC 43281 / DSM 3045 / OCM 15 / MS2</strain>
    </source>
</reference>
<dbReference type="InterPro" id="IPR000581">
    <property type="entry name" value="ILV_EDD_N"/>
</dbReference>
<dbReference type="AlphaFoldDB" id="I7LN67"/>
<evidence type="ECO:0000256" key="13">
    <source>
        <dbReference type="ARBA" id="ARBA00029437"/>
    </source>
</evidence>
<dbReference type="FunFam" id="3.50.30.80:FF:000001">
    <property type="entry name" value="Dihydroxy-acid dehydratase"/>
    <property type="match status" value="1"/>
</dbReference>
<dbReference type="Pfam" id="PF00920">
    <property type="entry name" value="ILVD_EDD_N"/>
    <property type="match status" value="1"/>
</dbReference>
<evidence type="ECO:0000256" key="9">
    <source>
        <dbReference type="ARBA" id="ARBA00023239"/>
    </source>
</evidence>
<comment type="similarity">
    <text evidence="2 15">Belongs to the IlvD/Edd family.</text>
</comment>
<comment type="function">
    <text evidence="15">Functions in the biosynthesis of branched-chain amino acids. Catalyzes the dehydration of (2R,3R)-2,3-dihydroxy-3-methylpentanoate (2,3-dihydroxy-3-methylvalerate) into 2-oxo-3-methylpentanoate (2-oxo-3-methylvalerate) and of (2R)-2,3-dihydroxy-3-methylbutanoate (2,3-dihydroxyisovalerate) into 2-oxo-3-methylbutanoate (2-oxoisovalerate), the penultimate precursor to L-isoleucine and L-valine, respectively.</text>
</comment>
<keyword evidence="10 15" id="KW-0100">Branched-chain amino acid biosynthesis</keyword>
<comment type="catalytic activity">
    <reaction evidence="15">
        <text>(2R,3R)-2,3-dihydroxy-3-methylpentanoate = (S)-3-methyl-2-oxopentanoate + H2O</text>
        <dbReference type="Rhea" id="RHEA:27694"/>
        <dbReference type="ChEBI" id="CHEBI:15377"/>
        <dbReference type="ChEBI" id="CHEBI:35146"/>
        <dbReference type="ChEBI" id="CHEBI:49258"/>
        <dbReference type="EC" id="4.2.1.9"/>
    </reaction>
</comment>
<feature type="domain" description="Dihydroxy-acid/6-phosphogluconate dehydratase C-terminal" evidence="17">
    <location>
        <begin position="359"/>
        <end position="548"/>
    </location>
</feature>
<feature type="modified residue" description="N6-carboxylysine" evidence="15">
    <location>
        <position position="125"/>
    </location>
</feature>
<feature type="active site" description="Proton acceptor" evidence="15">
    <location>
        <position position="468"/>
    </location>
</feature>
<evidence type="ECO:0000256" key="3">
    <source>
        <dbReference type="ARBA" id="ARBA00022605"/>
    </source>
</evidence>
<feature type="binding site" evidence="15">
    <location>
        <position position="124"/>
    </location>
    <ligand>
        <name>Mg(2+)</name>
        <dbReference type="ChEBI" id="CHEBI:18420"/>
    </ligand>
</feature>
<dbReference type="EMBL" id="HE964772">
    <property type="protein sequence ID" value="CCJ36839.1"/>
    <property type="molecule type" value="Genomic_DNA"/>
</dbReference>
<keyword evidence="9 15" id="KW-0456">Lyase</keyword>
<evidence type="ECO:0000256" key="2">
    <source>
        <dbReference type="ARBA" id="ARBA00006486"/>
    </source>
</evidence>
<dbReference type="PROSITE" id="PS00887">
    <property type="entry name" value="ILVD_EDD_2"/>
    <property type="match status" value="1"/>
</dbReference>
<dbReference type="PROSITE" id="PS00886">
    <property type="entry name" value="ILVD_EDD_1"/>
    <property type="match status" value="1"/>
</dbReference>
<dbReference type="NCBIfam" id="TIGR00110">
    <property type="entry name" value="ilvD"/>
    <property type="match status" value="1"/>
</dbReference>
<feature type="domain" description="Dihydroxy-acid/6-phosphogluconate dehydratase N-terminal" evidence="16">
    <location>
        <begin position="35"/>
        <end position="347"/>
    </location>
</feature>
<evidence type="ECO:0000256" key="14">
    <source>
        <dbReference type="ARBA" id="ARBA00029490"/>
    </source>
</evidence>
<evidence type="ECO:0000256" key="15">
    <source>
        <dbReference type="HAMAP-Rule" id="MF_00012"/>
    </source>
</evidence>
<feature type="binding site" evidence="15">
    <location>
        <position position="443"/>
    </location>
    <ligand>
        <name>Mg(2+)</name>
        <dbReference type="ChEBI" id="CHEBI:18420"/>
    </ligand>
</feature>
<feature type="binding site" description="via carbamate group" evidence="15">
    <location>
        <position position="125"/>
    </location>
    <ligand>
        <name>Mg(2+)</name>
        <dbReference type="ChEBI" id="CHEBI:18420"/>
    </ligand>
</feature>
<dbReference type="InterPro" id="IPR004404">
    <property type="entry name" value="DihydroxyA_deHydtase"/>
</dbReference>
<evidence type="ECO:0000256" key="8">
    <source>
        <dbReference type="ARBA" id="ARBA00023014"/>
    </source>
</evidence>
<name>I7LN67_METBM</name>
<comment type="pathway">
    <text evidence="12 15">Amino-acid biosynthesis; L-valine biosynthesis; L-valine from pyruvate: step 3/4.</text>
</comment>
<evidence type="ECO:0000256" key="11">
    <source>
        <dbReference type="ARBA" id="ARBA00029304"/>
    </source>
</evidence>
<evidence type="ECO:0000313" key="18">
    <source>
        <dbReference type="EMBL" id="CCJ36839.1"/>
    </source>
</evidence>
<evidence type="ECO:0000256" key="5">
    <source>
        <dbReference type="ARBA" id="ARBA00022723"/>
    </source>
</evidence>
<dbReference type="GO" id="GO:0051537">
    <property type="term" value="F:2 iron, 2 sulfur cluster binding"/>
    <property type="evidence" value="ECO:0007669"/>
    <property type="project" value="UniProtKB-UniRule"/>
</dbReference>
<dbReference type="GO" id="GO:0000287">
    <property type="term" value="F:magnesium ion binding"/>
    <property type="evidence" value="ECO:0007669"/>
    <property type="project" value="UniProtKB-UniRule"/>
</dbReference>
<dbReference type="InterPro" id="IPR056740">
    <property type="entry name" value="ILV_EDD_C"/>
</dbReference>
<dbReference type="UniPathway" id="UPA00049">
    <property type="reaction ID" value="UER00061"/>
</dbReference>
<keyword evidence="3 15" id="KW-0028">Amino-acid biosynthesis</keyword>
<dbReference type="InterPro" id="IPR020558">
    <property type="entry name" value="DiOHA_6PGluconate_deHydtase_CS"/>
</dbReference>
<dbReference type="EC" id="4.2.1.9" evidence="14 15"/>
<accession>I7LN67</accession>
<evidence type="ECO:0000256" key="10">
    <source>
        <dbReference type="ARBA" id="ARBA00023304"/>
    </source>
</evidence>
<dbReference type="GO" id="GO:0005829">
    <property type="term" value="C:cytosol"/>
    <property type="evidence" value="ECO:0007669"/>
    <property type="project" value="TreeGrafter"/>
</dbReference>
<keyword evidence="5 15" id="KW-0479">Metal-binding</keyword>
<dbReference type="UniPathway" id="UPA00047">
    <property type="reaction ID" value="UER00057"/>
</dbReference>
<dbReference type="Gene3D" id="3.50.30.80">
    <property type="entry name" value="IlvD/EDD C-terminal domain-like"/>
    <property type="match status" value="1"/>
</dbReference>
<keyword evidence="4 15" id="KW-0001">2Fe-2S</keyword>
<comment type="catalytic activity">
    <reaction evidence="11">
        <text>(2R)-2,3-dihydroxy-3-methylbutanoate = 3-methyl-2-oxobutanoate + H2O</text>
        <dbReference type="Rhea" id="RHEA:24809"/>
        <dbReference type="ChEBI" id="CHEBI:11851"/>
        <dbReference type="ChEBI" id="CHEBI:15377"/>
        <dbReference type="ChEBI" id="CHEBI:49072"/>
        <dbReference type="EC" id="4.2.1.9"/>
    </reaction>
    <physiologicalReaction direction="left-to-right" evidence="11">
        <dbReference type="Rhea" id="RHEA:24810"/>
    </physiologicalReaction>
</comment>
<evidence type="ECO:0000256" key="1">
    <source>
        <dbReference type="ARBA" id="ARBA00001946"/>
    </source>
</evidence>
<dbReference type="HAMAP" id="MF_00012">
    <property type="entry name" value="IlvD"/>
    <property type="match status" value="1"/>
</dbReference>
<evidence type="ECO:0000256" key="7">
    <source>
        <dbReference type="ARBA" id="ARBA00023004"/>
    </source>
</evidence>
<protein>
    <recommendedName>
        <fullName evidence="14 15">Dihydroxy-acid dehydratase</fullName>
        <shortName evidence="15">DAD</shortName>
        <ecNumber evidence="14 15">4.2.1.9</ecNumber>
    </recommendedName>
</protein>
<comment type="caution">
    <text evidence="15">Lacks conserved residue(s) required for the propagation of feature annotation.</text>
</comment>
<organism evidence="18 19">
    <name type="scientific">Methanoculleus bourgensis (strain ATCC 43281 / DSM 3045 / OCM 15 / MS2)</name>
    <name type="common">Methanogenium bourgense</name>
    <dbReference type="NCBI Taxonomy" id="1201294"/>
    <lineage>
        <taxon>Archaea</taxon>
        <taxon>Methanobacteriati</taxon>
        <taxon>Methanobacteriota</taxon>
        <taxon>Stenosarchaea group</taxon>
        <taxon>Methanomicrobia</taxon>
        <taxon>Methanomicrobiales</taxon>
        <taxon>Methanomicrobiaceae</taxon>
        <taxon>Methanoculleus</taxon>
    </lineage>
</organism>
<dbReference type="SUPFAM" id="SSF143975">
    <property type="entry name" value="IlvD/EDD N-terminal domain-like"/>
    <property type="match status" value="1"/>
</dbReference>
<keyword evidence="19" id="KW-1185">Reference proteome</keyword>
<evidence type="ECO:0000256" key="6">
    <source>
        <dbReference type="ARBA" id="ARBA00022842"/>
    </source>
</evidence>
<dbReference type="GO" id="GO:0009097">
    <property type="term" value="P:isoleucine biosynthetic process"/>
    <property type="evidence" value="ECO:0007669"/>
    <property type="project" value="UniProtKB-UniRule"/>
</dbReference>
<feature type="binding site" evidence="15">
    <location>
        <position position="82"/>
    </location>
    <ligand>
        <name>Mg(2+)</name>
        <dbReference type="ChEBI" id="CHEBI:18420"/>
    </ligand>
</feature>
<dbReference type="InterPro" id="IPR042096">
    <property type="entry name" value="Dihydro-acid_dehy_C"/>
</dbReference>